<gene>
    <name evidence="2" type="ORF">DFH08DRAFT_1038563</name>
</gene>
<feature type="region of interest" description="Disordered" evidence="1">
    <location>
        <begin position="92"/>
        <end position="113"/>
    </location>
</feature>
<comment type="caution">
    <text evidence="2">The sequence shown here is derived from an EMBL/GenBank/DDBJ whole genome shotgun (WGS) entry which is preliminary data.</text>
</comment>
<dbReference type="AlphaFoldDB" id="A0AAD7F091"/>
<feature type="non-terminal residue" evidence="2">
    <location>
        <position position="262"/>
    </location>
</feature>
<evidence type="ECO:0000256" key="1">
    <source>
        <dbReference type="SAM" id="MobiDB-lite"/>
    </source>
</evidence>
<feature type="compositionally biased region" description="Low complexity" evidence="1">
    <location>
        <begin position="149"/>
        <end position="158"/>
    </location>
</feature>
<reference evidence="2" key="1">
    <citation type="submission" date="2023-03" db="EMBL/GenBank/DDBJ databases">
        <title>Massive genome expansion in bonnet fungi (Mycena s.s.) driven by repeated elements and novel gene families across ecological guilds.</title>
        <authorList>
            <consortium name="Lawrence Berkeley National Laboratory"/>
            <person name="Harder C.B."/>
            <person name="Miyauchi S."/>
            <person name="Viragh M."/>
            <person name="Kuo A."/>
            <person name="Thoen E."/>
            <person name="Andreopoulos B."/>
            <person name="Lu D."/>
            <person name="Skrede I."/>
            <person name="Drula E."/>
            <person name="Henrissat B."/>
            <person name="Morin E."/>
            <person name="Kohler A."/>
            <person name="Barry K."/>
            <person name="LaButti K."/>
            <person name="Morin E."/>
            <person name="Salamov A."/>
            <person name="Lipzen A."/>
            <person name="Mereny Z."/>
            <person name="Hegedus B."/>
            <person name="Baldrian P."/>
            <person name="Stursova M."/>
            <person name="Weitz H."/>
            <person name="Taylor A."/>
            <person name="Grigoriev I.V."/>
            <person name="Nagy L.G."/>
            <person name="Martin F."/>
            <person name="Kauserud H."/>
        </authorList>
    </citation>
    <scope>NUCLEOTIDE SEQUENCE</scope>
    <source>
        <strain evidence="2">CBHHK002</strain>
    </source>
</reference>
<keyword evidence="3" id="KW-1185">Reference proteome</keyword>
<proteinExistence type="predicted"/>
<name>A0AAD7F091_9AGAR</name>
<dbReference type="Proteomes" id="UP001218218">
    <property type="component" value="Unassembled WGS sequence"/>
</dbReference>
<evidence type="ECO:0000313" key="2">
    <source>
        <dbReference type="EMBL" id="KAJ7359623.1"/>
    </source>
</evidence>
<protein>
    <submittedName>
        <fullName evidence="2">Uncharacterized protein</fullName>
    </submittedName>
</protein>
<organism evidence="2 3">
    <name type="scientific">Mycena albidolilacea</name>
    <dbReference type="NCBI Taxonomy" id="1033008"/>
    <lineage>
        <taxon>Eukaryota</taxon>
        <taxon>Fungi</taxon>
        <taxon>Dikarya</taxon>
        <taxon>Basidiomycota</taxon>
        <taxon>Agaricomycotina</taxon>
        <taxon>Agaricomycetes</taxon>
        <taxon>Agaricomycetidae</taxon>
        <taxon>Agaricales</taxon>
        <taxon>Marasmiineae</taxon>
        <taxon>Mycenaceae</taxon>
        <taxon>Mycena</taxon>
    </lineage>
</organism>
<evidence type="ECO:0000313" key="3">
    <source>
        <dbReference type="Proteomes" id="UP001218218"/>
    </source>
</evidence>
<sequence length="262" mass="28770">MGVHSRVDFLFFPCASVMSTYSTLHADRRSLPYFPEDRAHYSTSGRLAQWTPEPSRTPHYIPTPASFVNPWNAVNFTCQFEYNSRSALADYPASSHRTVPSPPYPESSRGAAATPPCLLDAVSTYTPPFTRPASRTPVSDAYSTPYADTNTTSPESSASPPPTAVKEEQPDDDGFIMDLPFAPLQMLAPPTEVPLRATQASARMRRMMGVFRLNPFAMHARGGRGVLASWAGGEARPLDEAPQIFEFQLELAAENSPKVEEP</sequence>
<dbReference type="EMBL" id="JARIHO010000006">
    <property type="protein sequence ID" value="KAJ7359623.1"/>
    <property type="molecule type" value="Genomic_DNA"/>
</dbReference>
<accession>A0AAD7F091</accession>
<feature type="region of interest" description="Disordered" evidence="1">
    <location>
        <begin position="128"/>
        <end position="174"/>
    </location>
</feature>